<dbReference type="EMBL" id="JAULBC010000010">
    <property type="protein sequence ID" value="MEX6690818.1"/>
    <property type="molecule type" value="Genomic_DNA"/>
</dbReference>
<dbReference type="Proteomes" id="UP001560573">
    <property type="component" value="Unassembled WGS sequence"/>
</dbReference>
<evidence type="ECO:0000259" key="2">
    <source>
        <dbReference type="PROSITE" id="PS50164"/>
    </source>
</evidence>
<dbReference type="CDD" id="cd10448">
    <property type="entry name" value="GIY-YIG_unchar_3"/>
    <property type="match status" value="1"/>
</dbReference>
<dbReference type="PANTHER" id="PTHR34477:SF5">
    <property type="entry name" value="BSL5627 PROTEIN"/>
    <property type="match status" value="1"/>
</dbReference>
<sequence length="100" mass="12016">MQRGGAVYIMTNKLRTTLYIGVSSDLIARIQQHKTHYFIGSFTDKYNLELCVYYECFPTIIEAISREKQIKKWRREKKEALINSTNPTWTDLWEKEIKHW</sequence>
<comment type="similarity">
    <text evidence="1">Belongs to the UPF0213 family.</text>
</comment>
<dbReference type="Pfam" id="PF01541">
    <property type="entry name" value="GIY-YIG"/>
    <property type="match status" value="1"/>
</dbReference>
<evidence type="ECO:0000256" key="1">
    <source>
        <dbReference type="ARBA" id="ARBA00007435"/>
    </source>
</evidence>
<feature type="domain" description="GIY-YIG" evidence="2">
    <location>
        <begin position="3"/>
        <end position="80"/>
    </location>
</feature>
<dbReference type="InterPro" id="IPR035901">
    <property type="entry name" value="GIY-YIG_endonuc_sf"/>
</dbReference>
<dbReference type="PANTHER" id="PTHR34477">
    <property type="entry name" value="UPF0213 PROTEIN YHBQ"/>
    <property type="match status" value="1"/>
</dbReference>
<evidence type="ECO:0000313" key="4">
    <source>
        <dbReference type="Proteomes" id="UP001560573"/>
    </source>
</evidence>
<reference evidence="3 4" key="1">
    <citation type="submission" date="2023-07" db="EMBL/GenBank/DDBJ databases">
        <authorList>
            <person name="Lian W.-H."/>
        </authorList>
    </citation>
    <scope>NUCLEOTIDE SEQUENCE [LARGE SCALE GENOMIC DNA]</scope>
    <source>
        <strain evidence="3 4">SYSU DXS3180</strain>
    </source>
</reference>
<proteinExistence type="inferred from homology"/>
<protein>
    <submittedName>
        <fullName evidence="3">GIY-YIG nuclease family protein</fullName>
    </submittedName>
</protein>
<gene>
    <name evidence="3" type="ORF">QTN47_25140</name>
</gene>
<dbReference type="Gene3D" id="3.40.1440.10">
    <property type="entry name" value="GIY-YIG endonuclease"/>
    <property type="match status" value="1"/>
</dbReference>
<dbReference type="RefSeq" id="WP_369332232.1">
    <property type="nucleotide sequence ID" value="NZ_JAULBC010000010.1"/>
</dbReference>
<keyword evidence="4" id="KW-1185">Reference proteome</keyword>
<dbReference type="SUPFAM" id="SSF82771">
    <property type="entry name" value="GIY-YIG endonuclease"/>
    <property type="match status" value="1"/>
</dbReference>
<name>A0ABV3ZLV8_9BACT</name>
<dbReference type="SMART" id="SM00465">
    <property type="entry name" value="GIYc"/>
    <property type="match status" value="1"/>
</dbReference>
<accession>A0ABV3ZLV8</accession>
<dbReference type="InterPro" id="IPR050190">
    <property type="entry name" value="UPF0213_domain"/>
</dbReference>
<evidence type="ECO:0000313" key="3">
    <source>
        <dbReference type="EMBL" id="MEX6690818.1"/>
    </source>
</evidence>
<organism evidence="3 4">
    <name type="scientific">Danxiaibacter flavus</name>
    <dbReference type="NCBI Taxonomy" id="3049108"/>
    <lineage>
        <taxon>Bacteria</taxon>
        <taxon>Pseudomonadati</taxon>
        <taxon>Bacteroidota</taxon>
        <taxon>Chitinophagia</taxon>
        <taxon>Chitinophagales</taxon>
        <taxon>Chitinophagaceae</taxon>
        <taxon>Danxiaibacter</taxon>
    </lineage>
</organism>
<dbReference type="PROSITE" id="PS50164">
    <property type="entry name" value="GIY_YIG"/>
    <property type="match status" value="1"/>
</dbReference>
<comment type="caution">
    <text evidence="3">The sequence shown here is derived from an EMBL/GenBank/DDBJ whole genome shotgun (WGS) entry which is preliminary data.</text>
</comment>
<dbReference type="InterPro" id="IPR000305">
    <property type="entry name" value="GIY-YIG_endonuc"/>
</dbReference>